<name>A0A401RMQ8_CHIPU</name>
<dbReference type="InterPro" id="IPR011990">
    <property type="entry name" value="TPR-like_helical_dom_sf"/>
</dbReference>
<evidence type="ECO:0000313" key="3">
    <source>
        <dbReference type="EMBL" id="GCC19419.1"/>
    </source>
</evidence>
<reference evidence="3 4" key="1">
    <citation type="journal article" date="2018" name="Nat. Ecol. Evol.">
        <title>Shark genomes provide insights into elasmobranch evolution and the origin of vertebrates.</title>
        <authorList>
            <person name="Hara Y"/>
            <person name="Yamaguchi K"/>
            <person name="Onimaru K"/>
            <person name="Kadota M"/>
            <person name="Koyanagi M"/>
            <person name="Keeley SD"/>
            <person name="Tatsumi K"/>
            <person name="Tanaka K"/>
            <person name="Motone F"/>
            <person name="Kageyama Y"/>
            <person name="Nozu R"/>
            <person name="Adachi N"/>
            <person name="Nishimura O"/>
            <person name="Nakagawa R"/>
            <person name="Tanegashima C"/>
            <person name="Kiyatake I"/>
            <person name="Matsumoto R"/>
            <person name="Murakumo K"/>
            <person name="Nishida K"/>
            <person name="Terakita A"/>
            <person name="Kuratani S"/>
            <person name="Sato K"/>
            <person name="Hyodo S Kuraku.S."/>
        </authorList>
    </citation>
    <scope>NUCLEOTIDE SEQUENCE [LARGE SCALE GENOMIC DNA]</scope>
</reference>
<evidence type="ECO:0000313" key="4">
    <source>
        <dbReference type="Proteomes" id="UP000287033"/>
    </source>
</evidence>
<protein>
    <submittedName>
        <fullName evidence="3">Uncharacterized protein</fullName>
    </submittedName>
</protein>
<accession>A0A401RMQ8</accession>
<dbReference type="OrthoDB" id="2423701at2759"/>
<dbReference type="InterPro" id="IPR052658">
    <property type="entry name" value="TPR-containing"/>
</dbReference>
<dbReference type="PANTHER" id="PTHR15544">
    <property type="entry name" value="OSMOSIS RESPONSIVE FACTOR"/>
    <property type="match status" value="1"/>
</dbReference>
<dbReference type="AlphaFoldDB" id="A0A401RMQ8"/>
<keyword evidence="4" id="KW-1185">Reference proteome</keyword>
<proteinExistence type="predicted"/>
<comment type="caution">
    <text evidence="3">The sequence shown here is derived from an EMBL/GenBank/DDBJ whole genome shotgun (WGS) entry which is preliminary data.</text>
</comment>
<sequence>MILNEVFQAVQAAEMAVRLNPQWWEALQTLGRAQLNLGEIAMGLKSFQRALHLCPADSTLWNDDLAWALELWQKQQQLGDCVPAERDAERRDPAGHLPDYDFESDELVEACAAIAERDRHPAVTDTSVFITATQGTETGSHQRLRDGNFIQAR</sequence>
<dbReference type="Proteomes" id="UP000287033">
    <property type="component" value="Unassembled WGS sequence"/>
</dbReference>
<evidence type="ECO:0000256" key="1">
    <source>
        <dbReference type="PROSITE-ProRule" id="PRU00339"/>
    </source>
</evidence>
<dbReference type="STRING" id="137246.A0A401RMQ8"/>
<dbReference type="Gene3D" id="1.25.40.10">
    <property type="entry name" value="Tetratricopeptide repeat domain"/>
    <property type="match status" value="1"/>
</dbReference>
<dbReference type="OMA" id="WQEDLKW"/>
<dbReference type="PANTHER" id="PTHR15544:SF0">
    <property type="entry name" value="TETRATRICOPEPTIDE REPEAT PROTEIN 33"/>
    <property type="match status" value="1"/>
</dbReference>
<keyword evidence="1" id="KW-0802">TPR repeat</keyword>
<feature type="repeat" description="TPR" evidence="1">
    <location>
        <begin position="24"/>
        <end position="57"/>
    </location>
</feature>
<feature type="region of interest" description="Disordered" evidence="2">
    <location>
        <begin position="134"/>
        <end position="153"/>
    </location>
</feature>
<dbReference type="SUPFAM" id="SSF48452">
    <property type="entry name" value="TPR-like"/>
    <property type="match status" value="1"/>
</dbReference>
<evidence type="ECO:0000256" key="2">
    <source>
        <dbReference type="SAM" id="MobiDB-lite"/>
    </source>
</evidence>
<dbReference type="EMBL" id="BEZZ01003311">
    <property type="protein sequence ID" value="GCC19419.1"/>
    <property type="molecule type" value="Genomic_DNA"/>
</dbReference>
<dbReference type="InterPro" id="IPR019734">
    <property type="entry name" value="TPR_rpt"/>
</dbReference>
<gene>
    <name evidence="3" type="ORF">chiPu_0021072</name>
</gene>
<organism evidence="3 4">
    <name type="scientific">Chiloscyllium punctatum</name>
    <name type="common">Brownbanded bambooshark</name>
    <name type="synonym">Hemiscyllium punctatum</name>
    <dbReference type="NCBI Taxonomy" id="137246"/>
    <lineage>
        <taxon>Eukaryota</taxon>
        <taxon>Metazoa</taxon>
        <taxon>Chordata</taxon>
        <taxon>Craniata</taxon>
        <taxon>Vertebrata</taxon>
        <taxon>Chondrichthyes</taxon>
        <taxon>Elasmobranchii</taxon>
        <taxon>Galeomorphii</taxon>
        <taxon>Galeoidea</taxon>
        <taxon>Orectolobiformes</taxon>
        <taxon>Hemiscylliidae</taxon>
        <taxon>Chiloscyllium</taxon>
    </lineage>
</organism>
<dbReference type="PROSITE" id="PS50005">
    <property type="entry name" value="TPR"/>
    <property type="match status" value="1"/>
</dbReference>